<dbReference type="OrthoDB" id="426882at2759"/>
<dbReference type="STRING" id="5286.A0A0K3CE28"/>
<organism evidence="6 8">
    <name type="scientific">Rhodotorula toruloides</name>
    <name type="common">Yeast</name>
    <name type="synonym">Rhodosporidium toruloides</name>
    <dbReference type="NCBI Taxonomy" id="5286"/>
    <lineage>
        <taxon>Eukaryota</taxon>
        <taxon>Fungi</taxon>
        <taxon>Dikarya</taxon>
        <taxon>Basidiomycota</taxon>
        <taxon>Pucciniomycotina</taxon>
        <taxon>Microbotryomycetes</taxon>
        <taxon>Sporidiobolales</taxon>
        <taxon>Sporidiobolaceae</taxon>
        <taxon>Rhodotorula</taxon>
    </lineage>
</organism>
<keyword evidence="3" id="KW-0408">Iron</keyword>
<keyword evidence="4" id="KW-0411">Iron-sulfur</keyword>
<evidence type="ECO:0000256" key="4">
    <source>
        <dbReference type="ARBA" id="ARBA00023014"/>
    </source>
</evidence>
<evidence type="ECO:0000256" key="1">
    <source>
        <dbReference type="ARBA" id="ARBA00022714"/>
    </source>
</evidence>
<dbReference type="InterPro" id="IPR007402">
    <property type="entry name" value="DUF455"/>
</dbReference>
<dbReference type="GO" id="GO:0051537">
    <property type="term" value="F:2 iron, 2 sulfur cluster binding"/>
    <property type="evidence" value="ECO:0007669"/>
    <property type="project" value="UniProtKB-KW"/>
</dbReference>
<dbReference type="InterPro" id="IPR036922">
    <property type="entry name" value="Rieske_2Fe-2S_sf"/>
</dbReference>
<dbReference type="AlphaFoldDB" id="A0A0K3CE28"/>
<reference evidence="7 9" key="2">
    <citation type="journal article" date="2018" name="Elife">
        <title>Functional genomics of lipid metabolism in the oleaginous yeast Rhodosporidium toruloides.</title>
        <authorList>
            <person name="Coradetti S.T."/>
            <person name="Pinel D."/>
            <person name="Geiselman G."/>
            <person name="Ito M."/>
            <person name="Mondo S."/>
            <person name="Reilly M.C."/>
            <person name="Cheng Y.F."/>
            <person name="Bauer S."/>
            <person name="Grigoriev I."/>
            <person name="Gladden J.M."/>
            <person name="Simmons B.A."/>
            <person name="Brem R."/>
            <person name="Arkin A.P."/>
            <person name="Skerker J.M."/>
        </authorList>
    </citation>
    <scope>NUCLEOTIDE SEQUENCE [LARGE SCALE GENOMIC DNA]</scope>
    <source>
        <strain evidence="7 9">NBRC 0880</strain>
    </source>
</reference>
<dbReference type="InterPro" id="IPR009078">
    <property type="entry name" value="Ferritin-like_SF"/>
</dbReference>
<dbReference type="InterPro" id="IPR012347">
    <property type="entry name" value="Ferritin-like"/>
</dbReference>
<evidence type="ECO:0000313" key="9">
    <source>
        <dbReference type="Proteomes" id="UP000239560"/>
    </source>
</evidence>
<dbReference type="Pfam" id="PF04305">
    <property type="entry name" value="DUF455"/>
    <property type="match status" value="1"/>
</dbReference>
<feature type="domain" description="Rieske" evidence="5">
    <location>
        <begin position="23"/>
        <end position="139"/>
    </location>
</feature>
<keyword evidence="8" id="KW-1185">Reference proteome</keyword>
<accession>A0A0K3CE28</accession>
<reference evidence="6 8" key="1">
    <citation type="submission" date="2015-07" db="EMBL/GenBank/DDBJ databases">
        <authorList>
            <person name="Cajimat M.N.B."/>
            <person name="Milazzo M.L."/>
            <person name="Fulhorst C.F."/>
        </authorList>
    </citation>
    <scope>NUCLEOTIDE SEQUENCE [LARGE SCALE GENOMIC DNA]</scope>
    <source>
        <strain evidence="6">Single colony</strain>
    </source>
</reference>
<sequence length="480" mass="53282">MVQAPEGFVYVGDTAKLHDSHRWVVTLRSWTRPELHVSVLLYRQSRPPGAYSGVEKWYSIANECPHLGLPLEQGDIEDLFIEGDERDEEDGDYHPSQGPLILCPHHEYDFDLLGGHSSTGMKACTYRLEVREGGKLWMEALGDVGDDYRVIGLRAVSERFADSYNSTPDLSSLSLSGYPASEPLTIVSYCRAILLAPTPAFKVSLTRTLVSLFRSGSLTRLADPSTDPPHPYEPYRAPPTVVVASGKTKTLGKGGTVASRARMLHALANIELWAIDLAVDHIARFYDWRLGDLEGKKGKKMGWEFVADFLKVAEDEAKHFSLLAERLDELGRPYGSLPVHAGLWESALQTSHSLFARLAIVALVHEARGLDTNPTQIKRCRNAGDERTAEVLEVIHADELTHVAAGHRHFTRLCAALDPPADPVTLFRGQVAEHFYGAVRGPFNEKDREKAGLGRDWYEDLKGRGVVRTAEGKVEVQLEQ</sequence>
<proteinExistence type="predicted"/>
<keyword evidence="1" id="KW-0001">2Fe-2S</keyword>
<evidence type="ECO:0000313" key="6">
    <source>
        <dbReference type="EMBL" id="CTR07994.1"/>
    </source>
</evidence>
<dbReference type="PANTHER" id="PTHR42782">
    <property type="entry name" value="SI:CH73-314G15.3"/>
    <property type="match status" value="1"/>
</dbReference>
<evidence type="ECO:0000256" key="2">
    <source>
        <dbReference type="ARBA" id="ARBA00022723"/>
    </source>
</evidence>
<dbReference type="CDD" id="cd00657">
    <property type="entry name" value="Ferritin_like"/>
    <property type="match status" value="1"/>
</dbReference>
<evidence type="ECO:0000313" key="8">
    <source>
        <dbReference type="Proteomes" id="UP000199069"/>
    </source>
</evidence>
<dbReference type="InterPro" id="IPR017941">
    <property type="entry name" value="Rieske_2Fe-2S"/>
</dbReference>
<dbReference type="Gene3D" id="1.20.1260.10">
    <property type="match status" value="1"/>
</dbReference>
<gene>
    <name evidence="6" type="primary">FGENESH: predicted gene_7.240</name>
    <name evidence="7" type="ORF">AAT19DRAFT_15361</name>
    <name evidence="6" type="ORF">BN2166_0038550</name>
</gene>
<evidence type="ECO:0000256" key="3">
    <source>
        <dbReference type="ARBA" id="ARBA00023004"/>
    </source>
</evidence>
<keyword evidence="2" id="KW-0479">Metal-binding</keyword>
<dbReference type="Proteomes" id="UP000199069">
    <property type="component" value="Unassembled WGS sequence"/>
</dbReference>
<protein>
    <recommendedName>
        <fullName evidence="5">Rieske domain-containing protein</fullName>
    </recommendedName>
</protein>
<dbReference type="SUPFAM" id="SSF50022">
    <property type="entry name" value="ISP domain"/>
    <property type="match status" value="1"/>
</dbReference>
<dbReference type="PROSITE" id="PS51296">
    <property type="entry name" value="RIESKE"/>
    <property type="match status" value="1"/>
</dbReference>
<dbReference type="Gene3D" id="2.102.10.10">
    <property type="entry name" value="Rieske [2Fe-2S] iron-sulphur domain"/>
    <property type="match status" value="1"/>
</dbReference>
<dbReference type="PANTHER" id="PTHR42782:SF2">
    <property type="entry name" value="3-OXOACYL-[ACYL-CARRIER-PROTEIN] SYNTHASE-LIKE PROTEIN"/>
    <property type="match status" value="1"/>
</dbReference>
<dbReference type="EMBL" id="LCTV02000007">
    <property type="protein sequence ID" value="PRQ73794.1"/>
    <property type="molecule type" value="Genomic_DNA"/>
</dbReference>
<dbReference type="OMA" id="NTANPEH"/>
<dbReference type="EMBL" id="CWKI01000007">
    <property type="protein sequence ID" value="CTR07994.1"/>
    <property type="molecule type" value="Genomic_DNA"/>
</dbReference>
<name>A0A0K3CE28_RHOTO</name>
<dbReference type="GO" id="GO:0046872">
    <property type="term" value="F:metal ion binding"/>
    <property type="evidence" value="ECO:0007669"/>
    <property type="project" value="UniProtKB-KW"/>
</dbReference>
<evidence type="ECO:0000313" key="7">
    <source>
        <dbReference type="EMBL" id="PRQ73794.1"/>
    </source>
</evidence>
<dbReference type="SUPFAM" id="SSF47240">
    <property type="entry name" value="Ferritin-like"/>
    <property type="match status" value="1"/>
</dbReference>
<evidence type="ECO:0000259" key="5">
    <source>
        <dbReference type="PROSITE" id="PS51296"/>
    </source>
</evidence>
<dbReference type="Proteomes" id="UP000239560">
    <property type="component" value="Unassembled WGS sequence"/>
</dbReference>